<feature type="region of interest" description="Disordered" evidence="7">
    <location>
        <begin position="1"/>
        <end position="35"/>
    </location>
</feature>
<dbReference type="GO" id="GO:0004601">
    <property type="term" value="F:peroxidase activity"/>
    <property type="evidence" value="ECO:0007669"/>
    <property type="project" value="InterPro"/>
</dbReference>
<dbReference type="AlphaFoldDB" id="W2RYY7"/>
<keyword evidence="4" id="KW-0560">Oxidoreductase</keyword>
<reference evidence="8 9" key="1">
    <citation type="submission" date="2013-03" db="EMBL/GenBank/DDBJ databases">
        <title>The Genome Sequence of Phialophora europaea CBS 101466.</title>
        <authorList>
            <consortium name="The Broad Institute Genomics Platform"/>
            <person name="Cuomo C."/>
            <person name="de Hoog S."/>
            <person name="Gorbushina A."/>
            <person name="Walker B."/>
            <person name="Young S.K."/>
            <person name="Zeng Q."/>
            <person name="Gargeya S."/>
            <person name="Fitzgerald M."/>
            <person name="Haas B."/>
            <person name="Abouelleil A."/>
            <person name="Allen A.W."/>
            <person name="Alvarado L."/>
            <person name="Arachchi H.M."/>
            <person name="Berlin A.M."/>
            <person name="Chapman S.B."/>
            <person name="Gainer-Dewar J."/>
            <person name="Goldberg J."/>
            <person name="Griggs A."/>
            <person name="Gujja S."/>
            <person name="Hansen M."/>
            <person name="Howarth C."/>
            <person name="Imamovic A."/>
            <person name="Ireland A."/>
            <person name="Larimer J."/>
            <person name="McCowan C."/>
            <person name="Murphy C."/>
            <person name="Pearson M."/>
            <person name="Poon T.W."/>
            <person name="Priest M."/>
            <person name="Roberts A."/>
            <person name="Saif S."/>
            <person name="Shea T."/>
            <person name="Sisk P."/>
            <person name="Sykes S."/>
            <person name="Wortman J."/>
            <person name="Nusbaum C."/>
            <person name="Birren B."/>
        </authorList>
    </citation>
    <scope>NUCLEOTIDE SEQUENCE [LARGE SCALE GENOMIC DNA]</scope>
    <source>
        <strain evidence="8 9">CBS 101466</strain>
    </source>
</reference>
<keyword evidence="9" id="KW-1185">Reference proteome</keyword>
<evidence type="ECO:0000256" key="6">
    <source>
        <dbReference type="PIRSR" id="PIRSR619791-2"/>
    </source>
</evidence>
<dbReference type="InterPro" id="IPR010255">
    <property type="entry name" value="Haem_peroxidase_sf"/>
</dbReference>
<organism evidence="8 9">
    <name type="scientific">Cyphellophora europaea (strain CBS 101466)</name>
    <name type="common">Phialophora europaea</name>
    <dbReference type="NCBI Taxonomy" id="1220924"/>
    <lineage>
        <taxon>Eukaryota</taxon>
        <taxon>Fungi</taxon>
        <taxon>Dikarya</taxon>
        <taxon>Ascomycota</taxon>
        <taxon>Pezizomycotina</taxon>
        <taxon>Eurotiomycetes</taxon>
        <taxon>Chaetothyriomycetidae</taxon>
        <taxon>Chaetothyriales</taxon>
        <taxon>Cyphellophoraceae</taxon>
        <taxon>Cyphellophora</taxon>
    </lineage>
</organism>
<dbReference type="InterPro" id="IPR050783">
    <property type="entry name" value="Oxylipin_biosynth_metab"/>
</dbReference>
<keyword evidence="2 6" id="KW-0479">Metal-binding</keyword>
<dbReference type="RefSeq" id="XP_008716181.1">
    <property type="nucleotide sequence ID" value="XM_008717959.1"/>
</dbReference>
<dbReference type="GeneID" id="19970947"/>
<dbReference type="HOGENOM" id="CLU_002329_1_0_1"/>
<dbReference type="InterPro" id="IPR019791">
    <property type="entry name" value="Haem_peroxidase_animal"/>
</dbReference>
<evidence type="ECO:0000256" key="1">
    <source>
        <dbReference type="ARBA" id="ARBA00022617"/>
    </source>
</evidence>
<dbReference type="PANTHER" id="PTHR11903">
    <property type="entry name" value="PROSTAGLANDIN G/H SYNTHASE"/>
    <property type="match status" value="1"/>
</dbReference>
<dbReference type="Gene3D" id="1.10.630.10">
    <property type="entry name" value="Cytochrome P450"/>
    <property type="match status" value="1"/>
</dbReference>
<dbReference type="PROSITE" id="PS50292">
    <property type="entry name" value="PEROXIDASE_3"/>
    <property type="match status" value="1"/>
</dbReference>
<evidence type="ECO:0000256" key="5">
    <source>
        <dbReference type="ARBA" id="ARBA00023004"/>
    </source>
</evidence>
<dbReference type="InterPro" id="IPR037120">
    <property type="entry name" value="Haem_peroxidase_sf_animal"/>
</dbReference>
<dbReference type="GO" id="GO:0006631">
    <property type="term" value="P:fatty acid metabolic process"/>
    <property type="evidence" value="ECO:0007669"/>
    <property type="project" value="UniProtKB-ARBA"/>
</dbReference>
<dbReference type="SUPFAM" id="SSF48113">
    <property type="entry name" value="Heme-dependent peroxidases"/>
    <property type="match status" value="1"/>
</dbReference>
<sequence>MPRGRKRKASDASSTLQVPEEPKRGRSVSPRPSSGFATLKNAVSGLFSSNKPDPTNPVLFGAIEATRPKPALGDFFRGIASQTGRLGENVGLISSFLDTELFNGGYVDDRKYQMEQILRLASSLPVGSGPLDEISTRFIKLLWNNLEHPPLSFQGNEYKYRQADGSNNNIMYPHLGKAGSFYARTVTPRTLQPGVLPDPGVIFDTVFARRKEAREHPNKVSSMLFYLATIIIHDVFHTDERDHSRVKTSSYLDLAPLYGSSIEDLKKIRTFKDGLLKPDTFSEKRLLGFPPGVAAVVICFNRYHNYVAMQLKTINEGNRFKAPNDENDLKGILALDEELFQTARLVTCGLYINIILIDYVRTILNLNRTNSTWTLDPRNNEDVYDIEGTPRGIGNQVSVEFNLLYRWHSAISKKDEQWTNELYSKIMGTNDLESLTEAEVVRNLYGWLNKQGEDPSTWTIDDGKYTRNGLGRFGDEDLVNILADATEDVAGAFGPRNVPVVLKLIETLGIKQARSWNVATLNELRAFFKLEPHKTFTDITRDEATAGALKALYGHPDYVEMYPGMVAEDAKDPMDPGSGLCPGYTISRAILADAVALTRGDRFYTVGNSPANLTSWGFNQIKSDPDVAQGHCFYNLLMRALPNWYRGSSVYAMFPFTVPEENMRIQSKLHKAQDYNFERPSYIGLPISIKSWKAVTSILADTGRFAVPWDAHTRDLTGHDYMLSGDKKANFKQKQEFGEHIYGPSYPNQYSPTQNERLRQVQKFYEDLTTQLVTVRSEILLKDWYQLDAVRDVANPSHAIFNAKMWHIPLKSPDDVNPVGITVEQLYLAMSVMFAYVFLDLDTARSFKLRLGAKGSGEAISKLIRIVCEAVKADSYLHLSDLFRMGHAGKLLGDFGTRLIRRLFEGGKSVDEVVWSIIPTAAAATATQAQHCSQMLDLYLSDEYKHHWPDIQACAWSDSEGDFEKLKSYALEANRLRPAAFGLLRKSRVDTVIDDNGKKVHVSTDAQIYTDFVAAGMDKTVFPNPLEIDITRDRDLYIHHGYGAHACLGRPIVEVAMAAQLKVFAKLKNLRRAPGLQGEMKRTVPPPNPVSSDPHENPGRIEAFMKEDWSDWWPFPTSLKVHHAGFFESQEEYLSTDTSVPGMKSDIEMSDMAANGFAGNGVNGDHGRLPDDA</sequence>
<feature type="binding site" description="axial binding residue" evidence="6">
    <location>
        <position position="408"/>
    </location>
    <ligand>
        <name>heme b</name>
        <dbReference type="ChEBI" id="CHEBI:60344"/>
    </ligand>
    <ligandPart>
        <name>Fe</name>
        <dbReference type="ChEBI" id="CHEBI:18248"/>
    </ligandPart>
</feature>
<dbReference type="VEuPathDB" id="FungiDB:HMPREF1541_03608"/>
<dbReference type="GO" id="GO:0006979">
    <property type="term" value="P:response to oxidative stress"/>
    <property type="evidence" value="ECO:0007669"/>
    <property type="project" value="InterPro"/>
</dbReference>
<name>W2RYY7_CYPE1</name>
<dbReference type="CDD" id="cd09817">
    <property type="entry name" value="linoleate_diol_synthase_like"/>
    <property type="match status" value="1"/>
</dbReference>
<keyword evidence="1 6" id="KW-0349">Heme</keyword>
<dbReference type="STRING" id="1220924.W2RYY7"/>
<dbReference type="Proteomes" id="UP000030752">
    <property type="component" value="Unassembled WGS sequence"/>
</dbReference>
<dbReference type="GO" id="GO:0020037">
    <property type="term" value="F:heme binding"/>
    <property type="evidence" value="ECO:0007669"/>
    <property type="project" value="InterPro"/>
</dbReference>
<dbReference type="GO" id="GO:0051213">
    <property type="term" value="F:dioxygenase activity"/>
    <property type="evidence" value="ECO:0007669"/>
    <property type="project" value="UniProtKB-KW"/>
</dbReference>
<protein>
    <submittedName>
        <fullName evidence="8">Uncharacterized protein</fullName>
    </submittedName>
</protein>
<dbReference type="Gene3D" id="1.10.640.10">
    <property type="entry name" value="Haem peroxidase domain superfamily, animal type"/>
    <property type="match status" value="1"/>
</dbReference>
<dbReference type="OrthoDB" id="823504at2759"/>
<dbReference type="GO" id="GO:0004497">
    <property type="term" value="F:monooxygenase activity"/>
    <property type="evidence" value="ECO:0007669"/>
    <property type="project" value="InterPro"/>
</dbReference>
<evidence type="ECO:0000256" key="7">
    <source>
        <dbReference type="SAM" id="MobiDB-lite"/>
    </source>
</evidence>
<dbReference type="InterPro" id="IPR034812">
    <property type="entry name" value="Ppo-like_N"/>
</dbReference>
<dbReference type="PANTHER" id="PTHR11903:SF37">
    <property type="entry name" value="PSI-PRODUCING OXYGENASE A"/>
    <property type="match status" value="1"/>
</dbReference>
<keyword evidence="5 6" id="KW-0408">Iron</keyword>
<proteinExistence type="predicted"/>
<dbReference type="InParanoid" id="W2RYY7"/>
<evidence type="ECO:0000313" key="9">
    <source>
        <dbReference type="Proteomes" id="UP000030752"/>
    </source>
</evidence>
<accession>W2RYY7</accession>
<dbReference type="Pfam" id="PF03098">
    <property type="entry name" value="An_peroxidase"/>
    <property type="match status" value="2"/>
</dbReference>
<dbReference type="GO" id="GO:0016705">
    <property type="term" value="F:oxidoreductase activity, acting on paired donors, with incorporation or reduction of molecular oxygen"/>
    <property type="evidence" value="ECO:0007669"/>
    <property type="project" value="InterPro"/>
</dbReference>
<evidence type="ECO:0000313" key="8">
    <source>
        <dbReference type="EMBL" id="ETN41672.1"/>
    </source>
</evidence>
<evidence type="ECO:0000256" key="3">
    <source>
        <dbReference type="ARBA" id="ARBA00022964"/>
    </source>
</evidence>
<dbReference type="GO" id="GO:0005506">
    <property type="term" value="F:iron ion binding"/>
    <property type="evidence" value="ECO:0007669"/>
    <property type="project" value="InterPro"/>
</dbReference>
<dbReference type="EMBL" id="KB822719">
    <property type="protein sequence ID" value="ETN41672.1"/>
    <property type="molecule type" value="Genomic_DNA"/>
</dbReference>
<dbReference type="eggNOG" id="KOG2408">
    <property type="taxonomic scope" value="Eukaryota"/>
</dbReference>
<dbReference type="PRINTS" id="PR00457">
    <property type="entry name" value="ANPEROXIDASE"/>
</dbReference>
<keyword evidence="3" id="KW-0223">Dioxygenase</keyword>
<dbReference type="CDD" id="cd20612">
    <property type="entry name" value="CYP_LDS-like_C"/>
    <property type="match status" value="1"/>
</dbReference>
<dbReference type="SUPFAM" id="SSF48264">
    <property type="entry name" value="Cytochrome P450"/>
    <property type="match status" value="1"/>
</dbReference>
<gene>
    <name evidence="8" type="ORF">HMPREF1541_03608</name>
</gene>
<evidence type="ECO:0000256" key="2">
    <source>
        <dbReference type="ARBA" id="ARBA00022723"/>
    </source>
</evidence>
<dbReference type="InterPro" id="IPR036396">
    <property type="entry name" value="Cyt_P450_sf"/>
</dbReference>
<evidence type="ECO:0000256" key="4">
    <source>
        <dbReference type="ARBA" id="ARBA00023002"/>
    </source>
</evidence>